<keyword evidence="4" id="KW-1185">Reference proteome</keyword>
<keyword evidence="2" id="KW-0812">Transmembrane</keyword>
<organism evidence="3 4">
    <name type="scientific">Oceanipulchritudo coccoides</name>
    <dbReference type="NCBI Taxonomy" id="2706888"/>
    <lineage>
        <taxon>Bacteria</taxon>
        <taxon>Pseudomonadati</taxon>
        <taxon>Verrucomicrobiota</taxon>
        <taxon>Opitutia</taxon>
        <taxon>Puniceicoccales</taxon>
        <taxon>Oceanipulchritudinaceae</taxon>
        <taxon>Oceanipulchritudo</taxon>
    </lineage>
</organism>
<dbReference type="Proteomes" id="UP000478417">
    <property type="component" value="Unassembled WGS sequence"/>
</dbReference>
<reference evidence="3 4" key="1">
    <citation type="submission" date="2020-02" db="EMBL/GenBank/DDBJ databases">
        <title>Albibacoteraceae fam. nov., the first described family within the subdivision 4 Verrucomicrobia.</title>
        <authorList>
            <person name="Xi F."/>
        </authorList>
    </citation>
    <scope>NUCLEOTIDE SEQUENCE [LARGE SCALE GENOMIC DNA]</scope>
    <source>
        <strain evidence="3 4">CK1056</strain>
    </source>
</reference>
<evidence type="ECO:0000313" key="4">
    <source>
        <dbReference type="Proteomes" id="UP000478417"/>
    </source>
</evidence>
<feature type="transmembrane region" description="Helical" evidence="2">
    <location>
        <begin position="7"/>
        <end position="28"/>
    </location>
</feature>
<dbReference type="AlphaFoldDB" id="A0A6B2M531"/>
<comment type="caution">
    <text evidence="3">The sequence shown here is derived from an EMBL/GenBank/DDBJ whole genome shotgun (WGS) entry which is preliminary data.</text>
</comment>
<dbReference type="PANTHER" id="PTHR30441">
    <property type="entry name" value="DUF748 DOMAIN-CONTAINING PROTEIN"/>
    <property type="match status" value="1"/>
</dbReference>
<dbReference type="PANTHER" id="PTHR30441:SF4">
    <property type="entry name" value="PROTEIN ASMA"/>
    <property type="match status" value="1"/>
</dbReference>
<dbReference type="EMBL" id="JAAGNX010000003">
    <property type="protein sequence ID" value="NDV63476.1"/>
    <property type="molecule type" value="Genomic_DNA"/>
</dbReference>
<dbReference type="RefSeq" id="WP_163967053.1">
    <property type="nucleotide sequence ID" value="NZ_JAAGNX010000003.1"/>
</dbReference>
<dbReference type="GO" id="GO:0090313">
    <property type="term" value="P:regulation of protein targeting to membrane"/>
    <property type="evidence" value="ECO:0007669"/>
    <property type="project" value="TreeGrafter"/>
</dbReference>
<gene>
    <name evidence="3" type="ORF">G0Q06_13505</name>
</gene>
<name>A0A6B2M531_9BACT</name>
<evidence type="ECO:0000256" key="1">
    <source>
        <dbReference type="SAM" id="MobiDB-lite"/>
    </source>
</evidence>
<feature type="region of interest" description="Disordered" evidence="1">
    <location>
        <begin position="422"/>
        <end position="441"/>
    </location>
</feature>
<dbReference type="GO" id="GO:0005886">
    <property type="term" value="C:plasma membrane"/>
    <property type="evidence" value="ECO:0007669"/>
    <property type="project" value="TreeGrafter"/>
</dbReference>
<accession>A0A6B2M531</accession>
<evidence type="ECO:0008006" key="5">
    <source>
        <dbReference type="Google" id="ProtNLM"/>
    </source>
</evidence>
<protein>
    <recommendedName>
        <fullName evidence="5">AsmA-like C-terminal domain-containing protein</fullName>
    </recommendedName>
</protein>
<dbReference type="InterPro" id="IPR052894">
    <property type="entry name" value="AsmA-related"/>
</dbReference>
<proteinExistence type="predicted"/>
<evidence type="ECO:0000313" key="3">
    <source>
        <dbReference type="EMBL" id="NDV63476.1"/>
    </source>
</evidence>
<evidence type="ECO:0000256" key="2">
    <source>
        <dbReference type="SAM" id="Phobius"/>
    </source>
</evidence>
<sequence>MNLLLKILLAIVSLTVVVFLGFALLLLYSPGLQKSLLLKTLEARPGVVASVDTVKIRLSSAQIHGLKIVAGPESLNLASLDAKYSLGGLFGGGLKLDSLRMEGFHLDVAADSGNSLLNGLGAPQAETVPRGTKSPGTTAGGIPVDIGLVRLEGLVSLPNDLEVSFNLKMDNIRPGNAGAMGLDVDVKGIGPEAAFQLAELRMTGALNQSEAGIFDRVEGQLNARLLEKRATEWLEASMEPRFTGNSTEFSAVVQSLQLSKGSTKLIEGNLKANGTRPGEDAWLVAYSAELTSDLALVSGLSIVPIPQPLDSGKLDCRLSGQFVEGQEATLNGFLEVRDLRPANYVGRTLSLQIEPALVARMTTETLELRSKLRLVGPETVTTGTIAADFVPGSEGRQSFDCTVDLDELNPEEWEPLKASFVSVESAPSEPRDTTADTTAPWSNFEGKATVRIKRLHIGESSFEDMVSTLTIDAGKSVQMQLGGRTGQTPLEAIATVSFNPVTPARPYALNGALKVEGLDVTPFLKAPNSRRPVILEGIFDAKGTFQSSAPNLAFLADQLTGDFILRSASRGIFRPLGEKTSLATGISGLLGALGGSSNKVGWVQEVIDQLKEIPFTQMSFHFGREDNLNLFLRELDLVSRETRIRGEGILQYREGASLMQLPMDLRFNLFAKGKLAEALRTGNQLKSDQPDDLGYFPGPPLPLRGSLAQPESLLINLLMESGSQLLPGLLGPKK</sequence>
<keyword evidence="2" id="KW-0472">Membrane</keyword>
<keyword evidence="2" id="KW-1133">Transmembrane helix</keyword>